<reference evidence="2" key="1">
    <citation type="journal article" date="2022" name="Mol. Ecol. Resour.">
        <title>The genomes of chicory, endive, great burdock and yacon provide insights into Asteraceae palaeo-polyploidization history and plant inulin production.</title>
        <authorList>
            <person name="Fan W."/>
            <person name="Wang S."/>
            <person name="Wang H."/>
            <person name="Wang A."/>
            <person name="Jiang F."/>
            <person name="Liu H."/>
            <person name="Zhao H."/>
            <person name="Xu D."/>
            <person name="Zhang Y."/>
        </authorList>
    </citation>
    <scope>NUCLEOTIDE SEQUENCE [LARGE SCALE GENOMIC DNA]</scope>
    <source>
        <strain evidence="2">cv. Yunnan</strain>
    </source>
</reference>
<evidence type="ECO:0000313" key="2">
    <source>
        <dbReference type="Proteomes" id="UP001056120"/>
    </source>
</evidence>
<organism evidence="1 2">
    <name type="scientific">Smallanthus sonchifolius</name>
    <dbReference type="NCBI Taxonomy" id="185202"/>
    <lineage>
        <taxon>Eukaryota</taxon>
        <taxon>Viridiplantae</taxon>
        <taxon>Streptophyta</taxon>
        <taxon>Embryophyta</taxon>
        <taxon>Tracheophyta</taxon>
        <taxon>Spermatophyta</taxon>
        <taxon>Magnoliopsida</taxon>
        <taxon>eudicotyledons</taxon>
        <taxon>Gunneridae</taxon>
        <taxon>Pentapetalae</taxon>
        <taxon>asterids</taxon>
        <taxon>campanulids</taxon>
        <taxon>Asterales</taxon>
        <taxon>Asteraceae</taxon>
        <taxon>Asteroideae</taxon>
        <taxon>Heliantheae alliance</taxon>
        <taxon>Millerieae</taxon>
        <taxon>Smallanthus</taxon>
    </lineage>
</organism>
<evidence type="ECO:0000313" key="1">
    <source>
        <dbReference type="EMBL" id="KAI3744422.1"/>
    </source>
</evidence>
<sequence>MSDHIKRLSQVEPSNESSEDVCVVSAPPVGDQVQTGGTASSEVPMDLILVEPVDQDKHDLLEVENNKLLWRLKVNELKLDNVELEIKGLKDKLVNAWRYVTWERASQDTMDVD</sequence>
<comment type="caution">
    <text evidence="1">The sequence shown here is derived from an EMBL/GenBank/DDBJ whole genome shotgun (WGS) entry which is preliminary data.</text>
</comment>
<protein>
    <submittedName>
        <fullName evidence="1">Uncharacterized protein</fullName>
    </submittedName>
</protein>
<proteinExistence type="predicted"/>
<name>A0ACB9DD02_9ASTR</name>
<dbReference type="Proteomes" id="UP001056120">
    <property type="component" value="Linkage Group LG19"/>
</dbReference>
<dbReference type="EMBL" id="CM042036">
    <property type="protein sequence ID" value="KAI3744422.1"/>
    <property type="molecule type" value="Genomic_DNA"/>
</dbReference>
<reference evidence="1 2" key="2">
    <citation type="journal article" date="2022" name="Mol. Ecol. Resour.">
        <title>The genomes of chicory, endive, great burdock and yacon provide insights into Asteraceae paleo-polyploidization history and plant inulin production.</title>
        <authorList>
            <person name="Fan W."/>
            <person name="Wang S."/>
            <person name="Wang H."/>
            <person name="Wang A."/>
            <person name="Jiang F."/>
            <person name="Liu H."/>
            <person name="Zhao H."/>
            <person name="Xu D."/>
            <person name="Zhang Y."/>
        </authorList>
    </citation>
    <scope>NUCLEOTIDE SEQUENCE [LARGE SCALE GENOMIC DNA]</scope>
    <source>
        <strain evidence="2">cv. Yunnan</strain>
        <tissue evidence="1">Leaves</tissue>
    </source>
</reference>
<keyword evidence="2" id="KW-1185">Reference proteome</keyword>
<gene>
    <name evidence="1" type="ORF">L1987_57502</name>
</gene>
<accession>A0ACB9DD02</accession>